<dbReference type="InterPro" id="IPR036291">
    <property type="entry name" value="NAD(P)-bd_dom_sf"/>
</dbReference>
<dbReference type="InterPro" id="IPR008927">
    <property type="entry name" value="6-PGluconate_DH-like_C_sf"/>
</dbReference>
<evidence type="ECO:0000256" key="10">
    <source>
        <dbReference type="PIRSR" id="PIRSR500134-2"/>
    </source>
</evidence>
<feature type="active site" description="Nucleophile" evidence="9">
    <location>
        <position position="267"/>
    </location>
</feature>
<feature type="binding site" evidence="11">
    <location>
        <position position="334"/>
    </location>
    <ligand>
        <name>NAD(+)</name>
        <dbReference type="ChEBI" id="CHEBI:57540"/>
    </ligand>
</feature>
<organism evidence="13 14">
    <name type="scientific">Sediminispirochaeta smaragdinae (strain DSM 11293 / JCM 15392 / SEBR 4228)</name>
    <name type="common">Spirochaeta smaragdinae</name>
    <dbReference type="NCBI Taxonomy" id="573413"/>
    <lineage>
        <taxon>Bacteria</taxon>
        <taxon>Pseudomonadati</taxon>
        <taxon>Spirochaetota</taxon>
        <taxon>Spirochaetia</taxon>
        <taxon>Spirochaetales</taxon>
        <taxon>Spirochaetaceae</taxon>
        <taxon>Sediminispirochaeta</taxon>
    </lineage>
</organism>
<reference evidence="13 14" key="1">
    <citation type="journal article" date="2010" name="Stand. Genomic Sci.">
        <title>Complete genome sequence of Spirochaeta smaragdinae type strain (SEBR 4228).</title>
        <authorList>
            <person name="Mavromatis K."/>
            <person name="Yasawong M."/>
            <person name="Chertkov O."/>
            <person name="Lapidus A."/>
            <person name="Lucas S."/>
            <person name="Nolan M."/>
            <person name="Del Rio T.G."/>
            <person name="Tice H."/>
            <person name="Cheng J.F."/>
            <person name="Pitluck S."/>
            <person name="Liolios K."/>
            <person name="Ivanova N."/>
            <person name="Tapia R."/>
            <person name="Han C."/>
            <person name="Bruce D."/>
            <person name="Goodwin L."/>
            <person name="Pati A."/>
            <person name="Chen A."/>
            <person name="Palaniappan K."/>
            <person name="Land M."/>
            <person name="Hauser L."/>
            <person name="Chang Y.J."/>
            <person name="Jeffries C.D."/>
            <person name="Detter J.C."/>
            <person name="Rohde M."/>
            <person name="Brambilla E."/>
            <person name="Spring S."/>
            <person name="Goker M."/>
            <person name="Sikorski J."/>
            <person name="Woyke T."/>
            <person name="Bristow J."/>
            <person name="Eisen J.A."/>
            <person name="Markowitz V."/>
            <person name="Hugenholtz P."/>
            <person name="Klenk H.P."/>
            <person name="Kyrpides N.C."/>
        </authorList>
    </citation>
    <scope>NUCLEOTIDE SEQUENCE [LARGE SCALE GENOMIC DNA]</scope>
    <source>
        <strain evidence="14">DSM 11293 / JCM 15392 / SEBR 4228</strain>
    </source>
</reference>
<dbReference type="GO" id="GO:0006065">
    <property type="term" value="P:UDP-glucuronate biosynthetic process"/>
    <property type="evidence" value="ECO:0007669"/>
    <property type="project" value="UniProtKB-UniPathway"/>
</dbReference>
<dbReference type="EMBL" id="CP002116">
    <property type="protein sequence ID" value="ADK83347.1"/>
    <property type="molecule type" value="Genomic_DNA"/>
</dbReference>
<feature type="binding site" evidence="10">
    <location>
        <position position="211"/>
    </location>
    <ligand>
        <name>substrate</name>
    </ligand>
</feature>
<evidence type="ECO:0000313" key="13">
    <source>
        <dbReference type="EMBL" id="ADK83347.1"/>
    </source>
</evidence>
<dbReference type="eggNOG" id="COG1004">
    <property type="taxonomic scope" value="Bacteria"/>
</dbReference>
<protein>
    <recommendedName>
        <fullName evidence="4 8">UDP-glucose 6-dehydrogenase</fullName>
        <ecNumber evidence="3 8">1.1.1.22</ecNumber>
    </recommendedName>
</protein>
<dbReference type="AlphaFoldDB" id="E1RA28"/>
<keyword evidence="5 8" id="KW-0560">Oxidoreductase</keyword>
<accession>E1RA28</accession>
<feature type="domain" description="UDP-glucose/GDP-mannose dehydrogenase C-terminal" evidence="12">
    <location>
        <begin position="320"/>
        <end position="425"/>
    </location>
</feature>
<dbReference type="SUPFAM" id="SSF52413">
    <property type="entry name" value="UDP-glucose/GDP-mannose dehydrogenase C-terminal domain"/>
    <property type="match status" value="1"/>
</dbReference>
<dbReference type="InterPro" id="IPR028357">
    <property type="entry name" value="UDPglc_DH_bac"/>
</dbReference>
<gene>
    <name evidence="13" type="ordered locus">Spirs_4274</name>
</gene>
<keyword evidence="14" id="KW-1185">Reference proteome</keyword>
<evidence type="ECO:0000256" key="3">
    <source>
        <dbReference type="ARBA" id="ARBA00012954"/>
    </source>
</evidence>
<dbReference type="SUPFAM" id="SSF48179">
    <property type="entry name" value="6-phosphogluconate dehydrogenase C-terminal domain-like"/>
    <property type="match status" value="1"/>
</dbReference>
<dbReference type="InterPro" id="IPR036220">
    <property type="entry name" value="UDP-Glc/GDP-Man_DH_C_sf"/>
</dbReference>
<dbReference type="PANTHER" id="PTHR43750">
    <property type="entry name" value="UDP-GLUCOSE 6-DEHYDROGENASE TUAD"/>
    <property type="match status" value="1"/>
</dbReference>
<dbReference type="KEGG" id="ssm:Spirs_4274"/>
<dbReference type="InterPro" id="IPR014027">
    <property type="entry name" value="UDP-Glc/GDP-Man_DH_C"/>
</dbReference>
<feature type="binding site" evidence="10">
    <location>
        <position position="264"/>
    </location>
    <ligand>
        <name>substrate</name>
    </ligand>
</feature>
<dbReference type="GO" id="GO:0051287">
    <property type="term" value="F:NAD binding"/>
    <property type="evidence" value="ECO:0007669"/>
    <property type="project" value="InterPro"/>
</dbReference>
<dbReference type="HOGENOM" id="CLU_023810_1_2_12"/>
<dbReference type="EC" id="1.1.1.22" evidence="3 8"/>
<evidence type="ECO:0000256" key="2">
    <source>
        <dbReference type="ARBA" id="ARBA00006601"/>
    </source>
</evidence>
<dbReference type="Pfam" id="PF03720">
    <property type="entry name" value="UDPG_MGDP_dh_C"/>
    <property type="match status" value="1"/>
</dbReference>
<dbReference type="PANTHER" id="PTHR43750:SF3">
    <property type="entry name" value="UDP-GLUCOSE 6-DEHYDROGENASE TUAD"/>
    <property type="match status" value="1"/>
</dbReference>
<dbReference type="Pfam" id="PF03721">
    <property type="entry name" value="UDPG_MGDP_dh_N"/>
    <property type="match status" value="1"/>
</dbReference>
<dbReference type="PIRSF" id="PIRSF000124">
    <property type="entry name" value="UDPglc_GDPman_dh"/>
    <property type="match status" value="1"/>
</dbReference>
<evidence type="ECO:0000256" key="4">
    <source>
        <dbReference type="ARBA" id="ARBA00015132"/>
    </source>
</evidence>
<evidence type="ECO:0000256" key="9">
    <source>
        <dbReference type="PIRSR" id="PIRSR500134-1"/>
    </source>
</evidence>
<dbReference type="RefSeq" id="WP_013256803.1">
    <property type="nucleotide sequence ID" value="NC_014364.1"/>
</dbReference>
<feature type="binding site" evidence="11">
    <location>
        <position position="270"/>
    </location>
    <ligand>
        <name>NAD(+)</name>
        <dbReference type="ChEBI" id="CHEBI:57540"/>
    </ligand>
</feature>
<evidence type="ECO:0000256" key="5">
    <source>
        <dbReference type="ARBA" id="ARBA00023002"/>
    </source>
</evidence>
<dbReference type="UniPathway" id="UPA00038">
    <property type="reaction ID" value="UER00491"/>
</dbReference>
<feature type="binding site" evidence="10">
    <location>
        <begin position="256"/>
        <end position="260"/>
    </location>
    <ligand>
        <name>substrate</name>
    </ligand>
</feature>
<evidence type="ECO:0000256" key="7">
    <source>
        <dbReference type="ARBA" id="ARBA00047473"/>
    </source>
</evidence>
<dbReference type="SMART" id="SM00984">
    <property type="entry name" value="UDPG_MGDP_dh_C"/>
    <property type="match status" value="1"/>
</dbReference>
<dbReference type="Proteomes" id="UP000002318">
    <property type="component" value="Chromosome"/>
</dbReference>
<dbReference type="OrthoDB" id="9803238at2"/>
<feature type="binding site" evidence="11">
    <location>
        <position position="31"/>
    </location>
    <ligand>
        <name>NAD(+)</name>
        <dbReference type="ChEBI" id="CHEBI:57540"/>
    </ligand>
</feature>
<keyword evidence="6 8" id="KW-0520">NAD</keyword>
<dbReference type="SUPFAM" id="SSF51735">
    <property type="entry name" value="NAD(P)-binding Rossmann-fold domains"/>
    <property type="match status" value="1"/>
</dbReference>
<proteinExistence type="inferred from homology"/>
<dbReference type="Pfam" id="PF00984">
    <property type="entry name" value="UDPG_MGDP_dh"/>
    <property type="match status" value="1"/>
</dbReference>
<evidence type="ECO:0000256" key="11">
    <source>
        <dbReference type="PIRSR" id="PIRSR500134-3"/>
    </source>
</evidence>
<feature type="binding site" evidence="11">
    <location>
        <position position="159"/>
    </location>
    <ligand>
        <name>NAD(+)</name>
        <dbReference type="ChEBI" id="CHEBI:57540"/>
    </ligand>
</feature>
<evidence type="ECO:0000256" key="6">
    <source>
        <dbReference type="ARBA" id="ARBA00023027"/>
    </source>
</evidence>
<feature type="binding site" evidence="10">
    <location>
        <position position="327"/>
    </location>
    <ligand>
        <name>substrate</name>
    </ligand>
</feature>
<feature type="binding site" evidence="11">
    <location>
        <position position="36"/>
    </location>
    <ligand>
        <name>NAD(+)</name>
        <dbReference type="ChEBI" id="CHEBI:57540"/>
    </ligand>
</feature>
<dbReference type="NCBIfam" id="TIGR03026">
    <property type="entry name" value="NDP-sugDHase"/>
    <property type="match status" value="1"/>
</dbReference>
<feature type="binding site" evidence="11">
    <location>
        <position position="87"/>
    </location>
    <ligand>
        <name>NAD(+)</name>
        <dbReference type="ChEBI" id="CHEBI:57540"/>
    </ligand>
</feature>
<dbReference type="GO" id="GO:0000271">
    <property type="term" value="P:polysaccharide biosynthetic process"/>
    <property type="evidence" value="ECO:0007669"/>
    <property type="project" value="InterPro"/>
</dbReference>
<name>E1RA28_SEDSS</name>
<dbReference type="PIRSF" id="PIRSF500134">
    <property type="entry name" value="UDPglc_DH_bac"/>
    <property type="match status" value="1"/>
</dbReference>
<dbReference type="GO" id="GO:0003979">
    <property type="term" value="F:UDP-glucose 6-dehydrogenase activity"/>
    <property type="evidence" value="ECO:0007669"/>
    <property type="project" value="UniProtKB-EC"/>
</dbReference>
<feature type="binding site" evidence="10">
    <location>
        <begin position="156"/>
        <end position="159"/>
    </location>
    <ligand>
        <name>substrate</name>
    </ligand>
</feature>
<dbReference type="InterPro" id="IPR017476">
    <property type="entry name" value="UDP-Glc/GDP-Man"/>
</dbReference>
<dbReference type="Gene3D" id="3.40.50.720">
    <property type="entry name" value="NAD(P)-binding Rossmann-like Domain"/>
    <property type="match status" value="2"/>
</dbReference>
<dbReference type="Gene3D" id="1.20.5.100">
    <property type="entry name" value="Cytochrome c1, transmembrane anchor, C-terminal"/>
    <property type="match status" value="1"/>
</dbReference>
<dbReference type="InterPro" id="IPR001732">
    <property type="entry name" value="UDP-Glc/GDP-Man_DH_N"/>
</dbReference>
<dbReference type="STRING" id="573413.Spirs_4274"/>
<evidence type="ECO:0000259" key="12">
    <source>
        <dbReference type="SMART" id="SM00984"/>
    </source>
</evidence>
<comment type="catalytic activity">
    <reaction evidence="7 8">
        <text>UDP-alpha-D-glucose + 2 NAD(+) + H2O = UDP-alpha-D-glucuronate + 2 NADH + 3 H(+)</text>
        <dbReference type="Rhea" id="RHEA:23596"/>
        <dbReference type="ChEBI" id="CHEBI:15377"/>
        <dbReference type="ChEBI" id="CHEBI:15378"/>
        <dbReference type="ChEBI" id="CHEBI:57540"/>
        <dbReference type="ChEBI" id="CHEBI:57945"/>
        <dbReference type="ChEBI" id="CHEBI:58052"/>
        <dbReference type="ChEBI" id="CHEBI:58885"/>
        <dbReference type="EC" id="1.1.1.22"/>
    </reaction>
</comment>
<feature type="binding site" evidence="11">
    <location>
        <position position="122"/>
    </location>
    <ligand>
        <name>NAD(+)</name>
        <dbReference type="ChEBI" id="CHEBI:57540"/>
    </ligand>
</feature>
<comment type="similarity">
    <text evidence="2 8">Belongs to the UDP-glucose/GDP-mannose dehydrogenase family.</text>
</comment>
<sequence>MNNIAVVGTGYVGLVTGTILSDFGHNIICVDNDEKKVSRLKNGEVPIYEPGLDPIVERNAFYGRLSFTTDTAEAVKACDVIFIAVGTPPAEDGSADLKYVEQVARQIARTMDSYKVIVDKSTVPIGTGQKVKGWIAEELAARGLDIPFDVVSNPEFLREGSAVQDFTHPDRVVIGAESEKAMEIMKEVYRVLYLNETPFVETNIETAEMIKYASNAFLAMKITYINEVANLCEKVGANVQHVASAMGRDGRISPKFLHAGPGYGGSCFPKDTLALAEIGRAAGARIELIEQTVKSNENQKKLMAKKIVDTMGGVEGKTLAILGLAFKPNTDDMRESPAITILEELAAAGASLRAYDPEAMEEAAWRLKALGDKLAFVSDEYEALQGSDAVVILTEWNQFRNLDFPRVKAALSSPFFFDLRNIYPRHLVEAEGFTYVGVGV</sequence>
<evidence type="ECO:0000256" key="8">
    <source>
        <dbReference type="PIRNR" id="PIRNR000124"/>
    </source>
</evidence>
<comment type="pathway">
    <text evidence="1">Nucleotide-sugar biosynthesis; UDP-alpha-D-glucuronate biosynthesis; UDP-alpha-D-glucuronate from UDP-alpha-D-glucose: step 1/1.</text>
</comment>
<dbReference type="InterPro" id="IPR014026">
    <property type="entry name" value="UDP-Glc/GDP-Man_DH_dimer"/>
</dbReference>
<evidence type="ECO:0000256" key="1">
    <source>
        <dbReference type="ARBA" id="ARBA00004701"/>
    </source>
</evidence>
<evidence type="ECO:0000313" key="14">
    <source>
        <dbReference type="Proteomes" id="UP000002318"/>
    </source>
</evidence>